<dbReference type="RefSeq" id="WP_235865772.1">
    <property type="nucleotide sequence ID" value="NZ_CP175535.1"/>
</dbReference>
<dbReference type="PANTHER" id="PTHR43130:SF15">
    <property type="entry name" value="THIJ_PFPI FAMILY PROTEIN (AFU_ORTHOLOGUE AFUA_5G14240)"/>
    <property type="match status" value="1"/>
</dbReference>
<dbReference type="InterPro" id="IPR052158">
    <property type="entry name" value="INH-QAR"/>
</dbReference>
<dbReference type="AlphaFoldDB" id="A0A1T5HWP6"/>
<proteinExistence type="predicted"/>
<dbReference type="InterPro" id="IPR002818">
    <property type="entry name" value="DJ-1/PfpI"/>
</dbReference>
<reference evidence="2 3" key="1">
    <citation type="submission" date="2017-02" db="EMBL/GenBank/DDBJ databases">
        <authorList>
            <person name="Peterson S.W."/>
        </authorList>
    </citation>
    <scope>NUCLEOTIDE SEQUENCE [LARGE SCALE GENOMIC DNA]</scope>
    <source>
        <strain evidence="3">type strain: NCCB 100098</strain>
    </source>
</reference>
<evidence type="ECO:0000259" key="1">
    <source>
        <dbReference type="Pfam" id="PF01965"/>
    </source>
</evidence>
<organism evidence="2 3">
    <name type="scientific">Photobacterium piscicola</name>
    <dbReference type="NCBI Taxonomy" id="1378299"/>
    <lineage>
        <taxon>Bacteria</taxon>
        <taxon>Pseudomonadati</taxon>
        <taxon>Pseudomonadota</taxon>
        <taxon>Gammaproteobacteria</taxon>
        <taxon>Vibrionales</taxon>
        <taxon>Vibrionaceae</taxon>
        <taxon>Photobacterium</taxon>
    </lineage>
</organism>
<gene>
    <name evidence="2" type="primary">inhA</name>
    <name evidence="2" type="ORF">CZ809_00722</name>
</gene>
<protein>
    <submittedName>
        <fullName evidence="2">Isonitrile hydratase</fullName>
        <ecNumber evidence="2">4.2.1.103</ecNumber>
    </submittedName>
</protein>
<sequence>MMLERQTVTVLLFEQFELLDALGPLHMFGLLPEHYQLQIITTNGQHVTSTQGINMQPTLSFNDVISAGILIIPGGAGVRFAAHNKDILTWLKKIAPQQHIICSTSTGAALLANAGLLDNSKATTTQKNLDWVSQFGNNIQWQTSARWVRNNNIFTASGCSASIDMSLAIIGHQHGDSLARRIAADTEYLWLNDPNDDPFAPLHLVK</sequence>
<dbReference type="Proteomes" id="UP000189966">
    <property type="component" value="Unassembled WGS sequence"/>
</dbReference>
<accession>A0A1T5HWP6</accession>
<name>A0A1T5HWP6_9GAMM</name>
<dbReference type="GO" id="GO:0050549">
    <property type="term" value="F:cyclohexyl-isocyanide hydratase activity"/>
    <property type="evidence" value="ECO:0007669"/>
    <property type="project" value="UniProtKB-EC"/>
</dbReference>
<evidence type="ECO:0000313" key="3">
    <source>
        <dbReference type="Proteomes" id="UP000189966"/>
    </source>
</evidence>
<dbReference type="SUPFAM" id="SSF52317">
    <property type="entry name" value="Class I glutamine amidotransferase-like"/>
    <property type="match status" value="1"/>
</dbReference>
<dbReference type="InterPro" id="IPR029062">
    <property type="entry name" value="Class_I_gatase-like"/>
</dbReference>
<dbReference type="EC" id="4.2.1.103" evidence="2"/>
<dbReference type="Gene3D" id="3.40.50.880">
    <property type="match status" value="1"/>
</dbReference>
<evidence type="ECO:0000313" key="2">
    <source>
        <dbReference type="EMBL" id="SKC31244.1"/>
    </source>
</evidence>
<dbReference type="PANTHER" id="PTHR43130">
    <property type="entry name" value="ARAC-FAMILY TRANSCRIPTIONAL REGULATOR"/>
    <property type="match status" value="1"/>
</dbReference>
<dbReference type="EMBL" id="FUZI01000001">
    <property type="protein sequence ID" value="SKC31244.1"/>
    <property type="molecule type" value="Genomic_DNA"/>
</dbReference>
<dbReference type="Pfam" id="PF01965">
    <property type="entry name" value="DJ-1_PfpI"/>
    <property type="match status" value="1"/>
</dbReference>
<keyword evidence="2" id="KW-0456">Lyase</keyword>
<feature type="domain" description="DJ-1/PfpI" evidence="1">
    <location>
        <begin position="7"/>
        <end position="170"/>
    </location>
</feature>